<dbReference type="InterPro" id="IPR051934">
    <property type="entry name" value="Phage_Tail_Fiber_Structural"/>
</dbReference>
<organism evidence="3 4">
    <name type="scientific">Cronobacter condimenti 1330</name>
    <dbReference type="NCBI Taxonomy" id="1073999"/>
    <lineage>
        <taxon>Bacteria</taxon>
        <taxon>Pseudomonadati</taxon>
        <taxon>Pseudomonadota</taxon>
        <taxon>Gammaproteobacteria</taxon>
        <taxon>Enterobacterales</taxon>
        <taxon>Enterobacteriaceae</taxon>
        <taxon>Cronobacter</taxon>
    </lineage>
</organism>
<comment type="caution">
    <text evidence="3">The sequence shown here is derived from an EMBL/GenBank/DDBJ whole genome shotgun (WGS) entry which is preliminary data.</text>
</comment>
<evidence type="ECO:0000259" key="2">
    <source>
        <dbReference type="Pfam" id="PF12571"/>
    </source>
</evidence>
<dbReference type="eggNOG" id="COG5301">
    <property type="taxonomic scope" value="Bacteria"/>
</dbReference>
<dbReference type="Pfam" id="PF12571">
    <property type="entry name" value="Phage_tail_fib"/>
    <property type="match status" value="1"/>
</dbReference>
<accession>K7ZZ34</accession>
<dbReference type="InterPro" id="IPR022225">
    <property type="entry name" value="Phage_tail_fibre_N"/>
</dbReference>
<dbReference type="PANTHER" id="PTHR35191">
    <property type="entry name" value="PROPHAGE SIDE TAIL FIBER PROTEIN HOMOLOG STFQ-RELATED"/>
    <property type="match status" value="1"/>
</dbReference>
<evidence type="ECO:0000313" key="4">
    <source>
        <dbReference type="Proteomes" id="UP000009340"/>
    </source>
</evidence>
<evidence type="ECO:0000313" key="3">
    <source>
        <dbReference type="EMBL" id="CCJ71983.1"/>
    </source>
</evidence>
<dbReference type="EMBL" id="CAKW01000053">
    <property type="protein sequence ID" value="CCJ71983.1"/>
    <property type="molecule type" value="Genomic_DNA"/>
</dbReference>
<dbReference type="AlphaFoldDB" id="K7ZZ34"/>
<proteinExistence type="predicted"/>
<sequence length="127" mass="13463">MTAKYFALLTNQGAARLANAAALGTKLNLTQLAVGDGGGSLPVPDTAQTRLINEKRRAPLNILSVDPVNTSQIIAEQIIPESEGGYWIREIGLYDDAGVLIAVANCPETYKPLLTEAAGARRPSAWC</sequence>
<feature type="domain" description="Phage tail fibre protein N-terminal" evidence="2">
    <location>
        <begin position="1"/>
        <end position="119"/>
    </location>
</feature>
<feature type="chain" id="PRO_5003914540" evidence="1">
    <location>
        <begin position="21"/>
        <end position="127"/>
    </location>
</feature>
<gene>
    <name evidence="3" type="ORF">BN137_1331</name>
</gene>
<evidence type="ECO:0000256" key="1">
    <source>
        <dbReference type="SAM" id="SignalP"/>
    </source>
</evidence>
<reference evidence="3" key="1">
    <citation type="submission" date="2012-07" db="EMBL/GenBank/DDBJ databases">
        <authorList>
            <person name="Cummings C."/>
        </authorList>
    </citation>
    <scope>NUCLEOTIDE SEQUENCE</scope>
    <source>
        <strain evidence="3">1330</strain>
    </source>
</reference>
<feature type="signal peptide" evidence="1">
    <location>
        <begin position="1"/>
        <end position="20"/>
    </location>
</feature>
<name>K7ZZ34_9ENTR</name>
<dbReference type="Proteomes" id="UP000009340">
    <property type="component" value="Unassembled WGS sequence"/>
</dbReference>
<protein>
    <submittedName>
        <fullName evidence="3">Phage tail fiber protein</fullName>
    </submittedName>
</protein>
<keyword evidence="1" id="KW-0732">Signal</keyword>
<dbReference type="PANTHER" id="PTHR35191:SF1">
    <property type="entry name" value="PROPHAGE SIDE TAIL FIBER PROTEIN HOMOLOG STFQ-RELATED"/>
    <property type="match status" value="1"/>
</dbReference>